<dbReference type="Gene3D" id="3.30.700.10">
    <property type="entry name" value="Glycoprotein, Type 4 Pilin"/>
    <property type="match status" value="1"/>
</dbReference>
<keyword evidence="1" id="KW-0472">Membrane</keyword>
<comment type="caution">
    <text evidence="2">The sequence shown here is derived from an EMBL/GenBank/DDBJ whole genome shotgun (WGS) entry which is preliminary data.</text>
</comment>
<organism evidence="2">
    <name type="scientific">mine drainage metagenome</name>
    <dbReference type="NCBI Taxonomy" id="410659"/>
    <lineage>
        <taxon>unclassified sequences</taxon>
        <taxon>metagenomes</taxon>
        <taxon>ecological metagenomes</taxon>
    </lineage>
</organism>
<dbReference type="EMBL" id="MLJW01000463">
    <property type="protein sequence ID" value="OIQ86719.1"/>
    <property type="molecule type" value="Genomic_DNA"/>
</dbReference>
<dbReference type="NCBIfam" id="TIGR02532">
    <property type="entry name" value="IV_pilin_GFxxxE"/>
    <property type="match status" value="1"/>
</dbReference>
<keyword evidence="1" id="KW-1133">Transmembrane helix</keyword>
<dbReference type="Pfam" id="PF07963">
    <property type="entry name" value="N_methyl"/>
    <property type="match status" value="1"/>
</dbReference>
<proteinExistence type="predicted"/>
<accession>A0A1J5R3V3</accession>
<evidence type="ECO:0000313" key="2">
    <source>
        <dbReference type="EMBL" id="OIQ86719.1"/>
    </source>
</evidence>
<evidence type="ECO:0000256" key="1">
    <source>
        <dbReference type="SAM" id="Phobius"/>
    </source>
</evidence>
<dbReference type="AlphaFoldDB" id="A0A1J5R3V3"/>
<dbReference type="Pfam" id="PF16732">
    <property type="entry name" value="ComP_DUS"/>
    <property type="match status" value="1"/>
</dbReference>
<gene>
    <name evidence="2" type="primary">pilE1_7</name>
    <name evidence="2" type="ORF">GALL_314270</name>
</gene>
<dbReference type="SUPFAM" id="SSF54523">
    <property type="entry name" value="Pili subunits"/>
    <property type="match status" value="1"/>
</dbReference>
<reference evidence="2" key="1">
    <citation type="submission" date="2016-10" db="EMBL/GenBank/DDBJ databases">
        <title>Sequence of Gallionella enrichment culture.</title>
        <authorList>
            <person name="Poehlein A."/>
            <person name="Muehling M."/>
            <person name="Daniel R."/>
        </authorList>
    </citation>
    <scope>NUCLEOTIDE SEQUENCE</scope>
</reference>
<dbReference type="InterPro" id="IPR045584">
    <property type="entry name" value="Pilin-like"/>
</dbReference>
<dbReference type="InterPro" id="IPR012902">
    <property type="entry name" value="N_methyl_site"/>
</dbReference>
<keyword evidence="1" id="KW-0812">Transmembrane</keyword>
<protein>
    <submittedName>
        <fullName evidence="2">Fimbrial protein</fullName>
    </submittedName>
</protein>
<name>A0A1J5R3V3_9ZZZZ</name>
<dbReference type="PROSITE" id="PS00409">
    <property type="entry name" value="PROKAR_NTER_METHYL"/>
    <property type="match status" value="1"/>
</dbReference>
<dbReference type="InterPro" id="IPR031982">
    <property type="entry name" value="PilE-like"/>
</dbReference>
<dbReference type="GO" id="GO:0043683">
    <property type="term" value="P:type IV pilus assembly"/>
    <property type="evidence" value="ECO:0007669"/>
    <property type="project" value="InterPro"/>
</dbReference>
<feature type="transmembrane region" description="Helical" evidence="1">
    <location>
        <begin position="42"/>
        <end position="62"/>
    </location>
</feature>
<sequence length="161" mass="17625">MSHLSDLGCNCIRGVHKINFRIRGKSMQQLALHPSQSRRSGFTLVELMITVAIVGILAVLAFPQYSQYMIRAHHASGEQFLMDVAQRQEQYFLDGHTYAPDLATLGIPPPPEVTNYYTVDAFVITTNPPGYQMSLTPLAGGIMDGNGTLVITNITASVSTQ</sequence>